<name>A0A2P7BAS4_9HYPH</name>
<evidence type="ECO:0000313" key="2">
    <source>
        <dbReference type="EMBL" id="PSH63574.1"/>
    </source>
</evidence>
<accession>A0A2P7BAS4</accession>
<dbReference type="Proteomes" id="UP000241764">
    <property type="component" value="Unassembled WGS sequence"/>
</dbReference>
<dbReference type="AlphaFoldDB" id="A0A2P7BAS4"/>
<evidence type="ECO:0000256" key="1">
    <source>
        <dbReference type="SAM" id="MobiDB-lite"/>
    </source>
</evidence>
<comment type="caution">
    <text evidence="2">The sequence shown here is derived from an EMBL/GenBank/DDBJ whole genome shotgun (WGS) entry which is preliminary data.</text>
</comment>
<proteinExistence type="predicted"/>
<organism evidence="2 3">
    <name type="scientific">Phyllobacterium sophorae</name>
    <dbReference type="NCBI Taxonomy" id="1520277"/>
    <lineage>
        <taxon>Bacteria</taxon>
        <taxon>Pseudomonadati</taxon>
        <taxon>Pseudomonadota</taxon>
        <taxon>Alphaproteobacteria</taxon>
        <taxon>Hyphomicrobiales</taxon>
        <taxon>Phyllobacteriaceae</taxon>
        <taxon>Phyllobacterium</taxon>
    </lineage>
</organism>
<evidence type="ECO:0000313" key="3">
    <source>
        <dbReference type="Proteomes" id="UP000241764"/>
    </source>
</evidence>
<keyword evidence="3" id="KW-1185">Reference proteome</keyword>
<sequence length="66" mass="6928">MLEVGLTGANAGEATPPTTAAKMANNISGANAIHKKYQPVDSESVRQSNEAEQMGPKSLNSTRTRV</sequence>
<dbReference type="EMBL" id="PGGM01000006">
    <property type="protein sequence ID" value="PSH63574.1"/>
    <property type="molecule type" value="Genomic_DNA"/>
</dbReference>
<protein>
    <submittedName>
        <fullName evidence="2">Uncharacterized protein</fullName>
    </submittedName>
</protein>
<feature type="region of interest" description="Disordered" evidence="1">
    <location>
        <begin position="34"/>
        <end position="66"/>
    </location>
</feature>
<reference evidence="3" key="1">
    <citation type="submission" date="2017-11" db="EMBL/GenBank/DDBJ databases">
        <authorList>
            <person name="Kuznetsova I."/>
            <person name="Sazanova A."/>
            <person name="Chirak E."/>
            <person name="Safronova V."/>
            <person name="Willems A."/>
        </authorList>
    </citation>
    <scope>NUCLEOTIDE SEQUENCE [LARGE SCALE GENOMIC DNA]</scope>
    <source>
        <strain evidence="3">CCBAU 03422</strain>
    </source>
</reference>
<gene>
    <name evidence="2" type="ORF">CU103_15050</name>
</gene>